<keyword evidence="3" id="KW-1003">Cell membrane</keyword>
<keyword evidence="2" id="KW-0813">Transport</keyword>
<dbReference type="InterPro" id="IPR051535">
    <property type="entry name" value="Siderophore_ABC-ATPase"/>
</dbReference>
<proteinExistence type="predicted"/>
<evidence type="ECO:0000259" key="10">
    <source>
        <dbReference type="PROSITE" id="PS50893"/>
    </source>
</evidence>
<evidence type="ECO:0000256" key="9">
    <source>
        <dbReference type="ARBA" id="ARBA00023136"/>
    </source>
</evidence>
<evidence type="ECO:0000256" key="7">
    <source>
        <dbReference type="ARBA" id="ARBA00023004"/>
    </source>
</evidence>
<keyword evidence="9" id="KW-0472">Membrane</keyword>
<evidence type="ECO:0000256" key="4">
    <source>
        <dbReference type="ARBA" id="ARBA00022496"/>
    </source>
</evidence>
<evidence type="ECO:0000256" key="2">
    <source>
        <dbReference type="ARBA" id="ARBA00022448"/>
    </source>
</evidence>
<dbReference type="PROSITE" id="PS00211">
    <property type="entry name" value="ABC_TRANSPORTER_1"/>
    <property type="match status" value="1"/>
</dbReference>
<protein>
    <submittedName>
        <fullName evidence="11">Iron complex transport system ATP-binding protein</fullName>
    </submittedName>
</protein>
<evidence type="ECO:0000313" key="12">
    <source>
        <dbReference type="Proteomes" id="UP000579945"/>
    </source>
</evidence>
<dbReference type="InterPro" id="IPR017871">
    <property type="entry name" value="ABC_transporter-like_CS"/>
</dbReference>
<feature type="domain" description="ABC transporter" evidence="10">
    <location>
        <begin position="3"/>
        <end position="239"/>
    </location>
</feature>
<dbReference type="GO" id="GO:0016887">
    <property type="term" value="F:ATP hydrolysis activity"/>
    <property type="evidence" value="ECO:0007669"/>
    <property type="project" value="InterPro"/>
</dbReference>
<dbReference type="GO" id="GO:0005524">
    <property type="term" value="F:ATP binding"/>
    <property type="evidence" value="ECO:0007669"/>
    <property type="project" value="UniProtKB-KW"/>
</dbReference>
<dbReference type="AlphaFoldDB" id="A0A7W5VC25"/>
<dbReference type="CDD" id="cd03214">
    <property type="entry name" value="ABC_Iron-Siderophores_B12_Hemin"/>
    <property type="match status" value="1"/>
</dbReference>
<comment type="subcellular location">
    <subcellularLocation>
        <location evidence="1">Cell membrane</location>
        <topology evidence="1">Peripheral membrane protein</topology>
    </subcellularLocation>
</comment>
<comment type="caution">
    <text evidence="11">The sequence shown here is derived from an EMBL/GenBank/DDBJ whole genome shotgun (WGS) entry which is preliminary data.</text>
</comment>
<evidence type="ECO:0000256" key="6">
    <source>
        <dbReference type="ARBA" id="ARBA00022840"/>
    </source>
</evidence>
<dbReference type="PROSITE" id="PS50893">
    <property type="entry name" value="ABC_TRANSPORTER_2"/>
    <property type="match status" value="1"/>
</dbReference>
<evidence type="ECO:0000256" key="1">
    <source>
        <dbReference type="ARBA" id="ARBA00004202"/>
    </source>
</evidence>
<dbReference type="SMART" id="SM00382">
    <property type="entry name" value="AAA"/>
    <property type="match status" value="1"/>
</dbReference>
<dbReference type="EMBL" id="JACIBV010000001">
    <property type="protein sequence ID" value="MBB3729373.1"/>
    <property type="molecule type" value="Genomic_DNA"/>
</dbReference>
<dbReference type="Proteomes" id="UP000579945">
    <property type="component" value="Unassembled WGS sequence"/>
</dbReference>
<dbReference type="InterPro" id="IPR027417">
    <property type="entry name" value="P-loop_NTPase"/>
</dbReference>
<organism evidence="11 12">
    <name type="scientific">Nonomuraea dietziae</name>
    <dbReference type="NCBI Taxonomy" id="65515"/>
    <lineage>
        <taxon>Bacteria</taxon>
        <taxon>Bacillati</taxon>
        <taxon>Actinomycetota</taxon>
        <taxon>Actinomycetes</taxon>
        <taxon>Streptosporangiales</taxon>
        <taxon>Streptosporangiaceae</taxon>
        <taxon>Nonomuraea</taxon>
    </lineage>
</organism>
<dbReference type="PANTHER" id="PTHR42771:SF2">
    <property type="entry name" value="IRON(3+)-HYDROXAMATE IMPORT ATP-BINDING PROTEIN FHUC"/>
    <property type="match status" value="1"/>
</dbReference>
<reference evidence="11 12" key="1">
    <citation type="submission" date="2020-08" db="EMBL/GenBank/DDBJ databases">
        <title>Sequencing the genomes of 1000 actinobacteria strains.</title>
        <authorList>
            <person name="Klenk H.-P."/>
        </authorList>
    </citation>
    <scope>NUCLEOTIDE SEQUENCE [LARGE SCALE GENOMIC DNA]</scope>
    <source>
        <strain evidence="11 12">DSM 44320</strain>
    </source>
</reference>
<dbReference type="InterPro" id="IPR003593">
    <property type="entry name" value="AAA+_ATPase"/>
</dbReference>
<dbReference type="InterPro" id="IPR003439">
    <property type="entry name" value="ABC_transporter-like_ATP-bd"/>
</dbReference>
<evidence type="ECO:0000256" key="5">
    <source>
        <dbReference type="ARBA" id="ARBA00022741"/>
    </source>
</evidence>
<dbReference type="GeneID" id="95391561"/>
<keyword evidence="4" id="KW-0410">Iron transport</keyword>
<dbReference type="SUPFAM" id="SSF52540">
    <property type="entry name" value="P-loop containing nucleoside triphosphate hydrolases"/>
    <property type="match status" value="1"/>
</dbReference>
<dbReference type="FunFam" id="3.40.50.300:FF:000134">
    <property type="entry name" value="Iron-enterobactin ABC transporter ATP-binding protein"/>
    <property type="match status" value="1"/>
</dbReference>
<dbReference type="Pfam" id="PF00005">
    <property type="entry name" value="ABC_tran"/>
    <property type="match status" value="1"/>
</dbReference>
<dbReference type="RefSeq" id="WP_183652573.1">
    <property type="nucleotide sequence ID" value="NZ_BAAAXX010000021.1"/>
</dbReference>
<keyword evidence="6 11" id="KW-0067">ATP-binding</keyword>
<dbReference type="PANTHER" id="PTHR42771">
    <property type="entry name" value="IRON(3+)-HYDROXAMATE IMPORT ATP-BINDING PROTEIN FHUC"/>
    <property type="match status" value="1"/>
</dbReference>
<evidence type="ECO:0000256" key="8">
    <source>
        <dbReference type="ARBA" id="ARBA00023065"/>
    </source>
</evidence>
<dbReference type="Gene3D" id="3.40.50.300">
    <property type="entry name" value="P-loop containing nucleotide triphosphate hydrolases"/>
    <property type="match status" value="1"/>
</dbReference>
<dbReference type="GO" id="GO:0005886">
    <property type="term" value="C:plasma membrane"/>
    <property type="evidence" value="ECO:0007669"/>
    <property type="project" value="UniProtKB-SubCell"/>
</dbReference>
<keyword evidence="8" id="KW-0406">Ion transport</keyword>
<gene>
    <name evidence="11" type="ORF">FHR33_005233</name>
</gene>
<accession>A0A7W5VC25</accession>
<keyword evidence="7" id="KW-0408">Iron</keyword>
<dbReference type="GO" id="GO:0006826">
    <property type="term" value="P:iron ion transport"/>
    <property type="evidence" value="ECO:0007669"/>
    <property type="project" value="UniProtKB-KW"/>
</dbReference>
<evidence type="ECO:0000256" key="3">
    <source>
        <dbReference type="ARBA" id="ARBA00022475"/>
    </source>
</evidence>
<sequence length="271" mass="29161">MSIAIDSLHFSYGSQPVLNGVSLTVEQGEFVALVGMNGCGKSTLLRLVAGLLTPSSGSIMLDGDPLRSLSRRQVARRMAVLHQTLPPVPGLTVRQLVRQGGYAHRGPLGMLWEASTSETDEALALTGVAHLADRVLDTLSGGERQRVRLALAVAQNTRVLLLDEPAAHLDVRHQLEVLTLVRELRQARDLTVVSVLHELDHAARFAERVVALREGVVWADGDPREVMTPALLAEVFGVAGRVVVDELHGTPRCLPDHALSDHSLSDLSMGG</sequence>
<name>A0A7W5VC25_9ACTN</name>
<evidence type="ECO:0000313" key="11">
    <source>
        <dbReference type="EMBL" id="MBB3729373.1"/>
    </source>
</evidence>
<keyword evidence="12" id="KW-1185">Reference proteome</keyword>
<keyword evidence="5" id="KW-0547">Nucleotide-binding</keyword>